<sequence length="82" mass="9501">MKKPLYLLVLGNIKGAKDPAEVQNTVQMVQTRAQHQQEERPYRKLKVPDRILDVSRDEFLWLQTDDTTLKSVNKTAHDGQVK</sequence>
<gene>
    <name evidence="1" type="ORF">DPMN_072856</name>
</gene>
<keyword evidence="2" id="KW-1185">Reference proteome</keyword>
<protein>
    <submittedName>
        <fullName evidence="1">Uncharacterized protein</fullName>
    </submittedName>
</protein>
<name>A0A9D4BY44_DREPO</name>
<dbReference type="Proteomes" id="UP000828390">
    <property type="component" value="Unassembled WGS sequence"/>
</dbReference>
<organism evidence="1 2">
    <name type="scientific">Dreissena polymorpha</name>
    <name type="common">Zebra mussel</name>
    <name type="synonym">Mytilus polymorpha</name>
    <dbReference type="NCBI Taxonomy" id="45954"/>
    <lineage>
        <taxon>Eukaryota</taxon>
        <taxon>Metazoa</taxon>
        <taxon>Spiralia</taxon>
        <taxon>Lophotrochozoa</taxon>
        <taxon>Mollusca</taxon>
        <taxon>Bivalvia</taxon>
        <taxon>Autobranchia</taxon>
        <taxon>Heteroconchia</taxon>
        <taxon>Euheterodonta</taxon>
        <taxon>Imparidentia</taxon>
        <taxon>Neoheterodontei</taxon>
        <taxon>Myida</taxon>
        <taxon>Dreissenoidea</taxon>
        <taxon>Dreissenidae</taxon>
        <taxon>Dreissena</taxon>
    </lineage>
</organism>
<evidence type="ECO:0000313" key="1">
    <source>
        <dbReference type="EMBL" id="KAH3713089.1"/>
    </source>
</evidence>
<reference evidence="1" key="1">
    <citation type="journal article" date="2019" name="bioRxiv">
        <title>The Genome of the Zebra Mussel, Dreissena polymorpha: A Resource for Invasive Species Research.</title>
        <authorList>
            <person name="McCartney M.A."/>
            <person name="Auch B."/>
            <person name="Kono T."/>
            <person name="Mallez S."/>
            <person name="Zhang Y."/>
            <person name="Obille A."/>
            <person name="Becker A."/>
            <person name="Abrahante J.E."/>
            <person name="Garbe J."/>
            <person name="Badalamenti J.P."/>
            <person name="Herman A."/>
            <person name="Mangelson H."/>
            <person name="Liachko I."/>
            <person name="Sullivan S."/>
            <person name="Sone E.D."/>
            <person name="Koren S."/>
            <person name="Silverstein K.A.T."/>
            <person name="Beckman K.B."/>
            <person name="Gohl D.M."/>
        </authorList>
    </citation>
    <scope>NUCLEOTIDE SEQUENCE</scope>
    <source>
        <strain evidence="1">Duluth1</strain>
        <tissue evidence="1">Whole animal</tissue>
    </source>
</reference>
<dbReference type="AlphaFoldDB" id="A0A9D4BY44"/>
<reference evidence="1" key="2">
    <citation type="submission" date="2020-11" db="EMBL/GenBank/DDBJ databases">
        <authorList>
            <person name="McCartney M.A."/>
            <person name="Auch B."/>
            <person name="Kono T."/>
            <person name="Mallez S."/>
            <person name="Becker A."/>
            <person name="Gohl D.M."/>
            <person name="Silverstein K.A.T."/>
            <person name="Koren S."/>
            <person name="Bechman K.B."/>
            <person name="Herman A."/>
            <person name="Abrahante J.E."/>
            <person name="Garbe J."/>
        </authorList>
    </citation>
    <scope>NUCLEOTIDE SEQUENCE</scope>
    <source>
        <strain evidence="1">Duluth1</strain>
        <tissue evidence="1">Whole animal</tissue>
    </source>
</reference>
<comment type="caution">
    <text evidence="1">The sequence shown here is derived from an EMBL/GenBank/DDBJ whole genome shotgun (WGS) entry which is preliminary data.</text>
</comment>
<dbReference type="EMBL" id="JAIWYP010000014">
    <property type="protein sequence ID" value="KAH3713089.1"/>
    <property type="molecule type" value="Genomic_DNA"/>
</dbReference>
<evidence type="ECO:0000313" key="2">
    <source>
        <dbReference type="Proteomes" id="UP000828390"/>
    </source>
</evidence>
<accession>A0A9D4BY44</accession>
<proteinExistence type="predicted"/>